<name>A0ACD5YAG7_AVESA</name>
<proteinExistence type="predicted"/>
<evidence type="ECO:0000313" key="1">
    <source>
        <dbReference type="EnsemblPlants" id="AVESA.00010b.r2.5DG0941690.1.CDS"/>
    </source>
</evidence>
<reference evidence="1" key="2">
    <citation type="submission" date="2025-09" db="UniProtKB">
        <authorList>
            <consortium name="EnsemblPlants"/>
        </authorList>
    </citation>
    <scope>IDENTIFICATION</scope>
</reference>
<dbReference type="Proteomes" id="UP001732700">
    <property type="component" value="Chromosome 5D"/>
</dbReference>
<protein>
    <submittedName>
        <fullName evidence="1">Uncharacterized protein</fullName>
    </submittedName>
</protein>
<accession>A0ACD5YAG7</accession>
<evidence type="ECO:0000313" key="2">
    <source>
        <dbReference type="Proteomes" id="UP001732700"/>
    </source>
</evidence>
<organism evidence="1 2">
    <name type="scientific">Avena sativa</name>
    <name type="common">Oat</name>
    <dbReference type="NCBI Taxonomy" id="4498"/>
    <lineage>
        <taxon>Eukaryota</taxon>
        <taxon>Viridiplantae</taxon>
        <taxon>Streptophyta</taxon>
        <taxon>Embryophyta</taxon>
        <taxon>Tracheophyta</taxon>
        <taxon>Spermatophyta</taxon>
        <taxon>Magnoliopsida</taxon>
        <taxon>Liliopsida</taxon>
        <taxon>Poales</taxon>
        <taxon>Poaceae</taxon>
        <taxon>BOP clade</taxon>
        <taxon>Pooideae</taxon>
        <taxon>Poodae</taxon>
        <taxon>Poeae</taxon>
        <taxon>Poeae Chloroplast Group 1 (Aveneae type)</taxon>
        <taxon>Aveninae</taxon>
        <taxon>Avena</taxon>
    </lineage>
</organism>
<sequence length="347" mass="39178">MADQHSSVATATTIVQHVSEELPSRYVLPEQHRHGGIPAGEAMPEPLPVVDISRLPTTDEASKLRAALESWGLFLATNHGIEASLLDALMDGAREFFRQPLETRQEFSNLVDGTPRHKGYTDHPVLSQDQTIDWFDRVHLAIDPEDERDLSSWPRFFRDAMLEYAGESKKITDQVLRAIATLLELEEDHFISKFTDRAITFAAVNYYPPCPAPDHVFGFRPHSDGRLITVLLADNDIGGLQVRKDGRWYNVPTKPGSLLVFVGDSLEIMSNGAFKAAVHRVVTNPVKERISLAMFFGVDGDTVLEPASALLDETRPSRYRKMRTKEYIQGILELYSRYERMIETMKI</sequence>
<dbReference type="EnsemblPlants" id="AVESA.00010b.r2.5DG0941690.1">
    <property type="protein sequence ID" value="AVESA.00010b.r2.5DG0941690.1.CDS"/>
    <property type="gene ID" value="AVESA.00010b.r2.5DG0941690"/>
</dbReference>
<keyword evidence="2" id="KW-1185">Reference proteome</keyword>
<reference evidence="1" key="1">
    <citation type="submission" date="2021-05" db="EMBL/GenBank/DDBJ databases">
        <authorList>
            <person name="Scholz U."/>
            <person name="Mascher M."/>
            <person name="Fiebig A."/>
        </authorList>
    </citation>
    <scope>NUCLEOTIDE SEQUENCE [LARGE SCALE GENOMIC DNA]</scope>
</reference>